<reference evidence="2 3" key="1">
    <citation type="journal article" date="2016" name="Mol. Biol. Evol.">
        <title>Comparative Genomics of Early-Diverging Mushroom-Forming Fungi Provides Insights into the Origins of Lignocellulose Decay Capabilities.</title>
        <authorList>
            <person name="Nagy L.G."/>
            <person name="Riley R."/>
            <person name="Tritt A."/>
            <person name="Adam C."/>
            <person name="Daum C."/>
            <person name="Floudas D."/>
            <person name="Sun H."/>
            <person name="Yadav J.S."/>
            <person name="Pangilinan J."/>
            <person name="Larsson K.H."/>
            <person name="Matsuura K."/>
            <person name="Barry K."/>
            <person name="Labutti K."/>
            <person name="Kuo R."/>
            <person name="Ohm R.A."/>
            <person name="Bhattacharya S.S."/>
            <person name="Shirouzu T."/>
            <person name="Yoshinaga Y."/>
            <person name="Martin F.M."/>
            <person name="Grigoriev I.V."/>
            <person name="Hibbett D.S."/>
        </authorList>
    </citation>
    <scope>NUCLEOTIDE SEQUENCE [LARGE SCALE GENOMIC DNA]</scope>
    <source>
        <strain evidence="2 3">HHB10207 ss-3</strain>
    </source>
</reference>
<evidence type="ECO:0008006" key="4">
    <source>
        <dbReference type="Google" id="ProtNLM"/>
    </source>
</evidence>
<feature type="region of interest" description="Disordered" evidence="1">
    <location>
        <begin position="1"/>
        <end position="35"/>
    </location>
</feature>
<dbReference type="Gene3D" id="3.80.10.10">
    <property type="entry name" value="Ribonuclease Inhibitor"/>
    <property type="match status" value="1"/>
</dbReference>
<gene>
    <name evidence="2" type="ORF">SISSUDRAFT_1129537</name>
</gene>
<sequence>MTRSTKRSKKSRIIQPHVPGDERKGDEPPDVHKTKLPPELWRNIVEEVALSIPDAKARNHALYYLLLTSRDLHSEARRLLYRDITFVHGTPVAGKISDALHAGAAKYVRSMRAANLVGEVGRRGRSAKTHFSHLPLDSMRALRSLDLSASWIQNPSELVELIRCSIPRDSLVAFHVLLSFDDDIVPFLLQQKNIQFLSLYRFDDKPTSPLQPRQLLPNLKRFKLHELNAVTNNFQEFMKDRPITVFHSGSFFRLPDYWSTFTFAPQLQALDLSSSQVSFQGLKEFLEVVATTAINLRLFACAQISTFQEVAPATIPAVFCVLNKLHHLEAFTVSFTSFTIGELDITNIPNVVSDFGTPTQLKSILLTQRTVLGHGGETVLEFCYTPESGWTTAQKYDLHREDWFETWLRKLDLAYC</sequence>
<keyword evidence="3" id="KW-1185">Reference proteome</keyword>
<evidence type="ECO:0000313" key="3">
    <source>
        <dbReference type="Proteomes" id="UP000076798"/>
    </source>
</evidence>
<accession>A0A166CJ09</accession>
<feature type="compositionally biased region" description="Basic and acidic residues" evidence="1">
    <location>
        <begin position="19"/>
        <end position="33"/>
    </location>
</feature>
<dbReference type="EMBL" id="KV428082">
    <property type="protein sequence ID" value="KZT37507.1"/>
    <property type="molecule type" value="Genomic_DNA"/>
</dbReference>
<dbReference type="Proteomes" id="UP000076798">
    <property type="component" value="Unassembled WGS sequence"/>
</dbReference>
<dbReference type="InterPro" id="IPR032675">
    <property type="entry name" value="LRR_dom_sf"/>
</dbReference>
<evidence type="ECO:0000313" key="2">
    <source>
        <dbReference type="EMBL" id="KZT37507.1"/>
    </source>
</evidence>
<dbReference type="OrthoDB" id="3232239at2759"/>
<evidence type="ECO:0000256" key="1">
    <source>
        <dbReference type="SAM" id="MobiDB-lite"/>
    </source>
</evidence>
<proteinExistence type="predicted"/>
<dbReference type="SUPFAM" id="SSF52047">
    <property type="entry name" value="RNI-like"/>
    <property type="match status" value="1"/>
</dbReference>
<dbReference type="AlphaFoldDB" id="A0A166CJ09"/>
<protein>
    <recommendedName>
        <fullName evidence="4">F-box domain-containing protein</fullName>
    </recommendedName>
</protein>
<feature type="compositionally biased region" description="Basic residues" evidence="1">
    <location>
        <begin position="1"/>
        <end position="12"/>
    </location>
</feature>
<organism evidence="2 3">
    <name type="scientific">Sistotremastrum suecicum HHB10207 ss-3</name>
    <dbReference type="NCBI Taxonomy" id="1314776"/>
    <lineage>
        <taxon>Eukaryota</taxon>
        <taxon>Fungi</taxon>
        <taxon>Dikarya</taxon>
        <taxon>Basidiomycota</taxon>
        <taxon>Agaricomycotina</taxon>
        <taxon>Agaricomycetes</taxon>
        <taxon>Sistotremastrales</taxon>
        <taxon>Sistotremastraceae</taxon>
        <taxon>Sistotremastrum</taxon>
    </lineage>
</organism>
<name>A0A166CJ09_9AGAM</name>